<evidence type="ECO:0000259" key="2">
    <source>
        <dbReference type="Pfam" id="PF13828"/>
    </source>
</evidence>
<feature type="transmembrane region" description="Helical" evidence="1">
    <location>
        <begin position="84"/>
        <end position="113"/>
    </location>
</feature>
<dbReference type="Pfam" id="PF13828">
    <property type="entry name" value="DUF4190"/>
    <property type="match status" value="1"/>
</dbReference>
<dbReference type="EMBL" id="WBJZ01000008">
    <property type="protein sequence ID" value="KAB1657856.1"/>
    <property type="molecule type" value="Genomic_DNA"/>
</dbReference>
<dbReference type="AlphaFoldDB" id="A0A7J5BU36"/>
<name>A0A7J5BU36_9MICO</name>
<evidence type="ECO:0000313" key="3">
    <source>
        <dbReference type="EMBL" id="KAB1657856.1"/>
    </source>
</evidence>
<sequence length="122" mass="12744">MVRDSTDRVRAMTPGMCRTQGVPVSDSISQNPYNTNVADNPAGRTNVMAIIALVTGIIGFAIVPVVLGHIALSQIKRTGEGGKALAIVGLVLGYLGVAGWLIFWILFVVIGSIGTSVATYNS</sequence>
<evidence type="ECO:0000313" key="4">
    <source>
        <dbReference type="Proteomes" id="UP000467240"/>
    </source>
</evidence>
<dbReference type="Proteomes" id="UP000467240">
    <property type="component" value="Unassembled WGS sequence"/>
</dbReference>
<keyword evidence="1" id="KW-0472">Membrane</keyword>
<keyword evidence="1" id="KW-0812">Transmembrane</keyword>
<gene>
    <name evidence="3" type="ORF">F8O01_07900</name>
</gene>
<dbReference type="InterPro" id="IPR025241">
    <property type="entry name" value="DUF4190"/>
</dbReference>
<accession>A0A7J5BU36</accession>
<dbReference type="OrthoDB" id="4374883at2"/>
<reference evidence="3 4" key="1">
    <citation type="submission" date="2019-09" db="EMBL/GenBank/DDBJ databases">
        <title>Phylogeny of genus Pseudoclavibacter and closely related genus.</title>
        <authorList>
            <person name="Li Y."/>
        </authorList>
    </citation>
    <scope>NUCLEOTIDE SEQUENCE [LARGE SCALE GENOMIC DNA]</scope>
    <source>
        <strain evidence="3 4">DSM 23821</strain>
    </source>
</reference>
<evidence type="ECO:0000256" key="1">
    <source>
        <dbReference type="SAM" id="Phobius"/>
    </source>
</evidence>
<keyword evidence="4" id="KW-1185">Reference proteome</keyword>
<feature type="domain" description="DUF4190" evidence="2">
    <location>
        <begin position="48"/>
        <end position="103"/>
    </location>
</feature>
<protein>
    <submittedName>
        <fullName evidence="3">DUF4190 domain-containing protein</fullName>
    </submittedName>
</protein>
<proteinExistence type="predicted"/>
<feature type="transmembrane region" description="Helical" evidence="1">
    <location>
        <begin position="47"/>
        <end position="72"/>
    </location>
</feature>
<organism evidence="3 4">
    <name type="scientific">Pseudoclavibacter chungangensis</name>
    <dbReference type="NCBI Taxonomy" id="587635"/>
    <lineage>
        <taxon>Bacteria</taxon>
        <taxon>Bacillati</taxon>
        <taxon>Actinomycetota</taxon>
        <taxon>Actinomycetes</taxon>
        <taxon>Micrococcales</taxon>
        <taxon>Microbacteriaceae</taxon>
        <taxon>Pseudoclavibacter</taxon>
    </lineage>
</organism>
<comment type="caution">
    <text evidence="3">The sequence shown here is derived from an EMBL/GenBank/DDBJ whole genome shotgun (WGS) entry which is preliminary data.</text>
</comment>
<keyword evidence="1" id="KW-1133">Transmembrane helix</keyword>